<sequence>MTTIHQDMLADLFEKLVTQFIKENLESIMKAEIKSFMENEQEKPNSRNGYYQRSLQTKFGTIEDLRVPRDRNSEFQTHVFEPYQRRDGWLEEAVIQMYKAGMGTRDVARFIESMFGSHYSPTTVSNITATVLEDIQQWQSRPLQKRYAVLYLDGLYVKLRRSRVSGEVVYFAMGIDEDGHRQILGFYVGGQESANGWRDVLKDLYKRGAQEVLLGVFDGLPGLDDAFREVYPKADVQHCIVHKVRSTFPKIRVQDKTEFLDDLKTVYHALDHELALAAFDTFKDKWGKKYPKEIQSWEEQLDTLLTFYKYPPQIKNAIYTSNPIERMNKEFRKRLKPMNSLTNIDAVEKIIYLDIMDYNERYANRVTTGFGQPGVKEKLVQMFEERYPTTATSVE</sequence>
<organism evidence="7 8">
    <name type="scientific">Paenibacillus cisolokensis</name>
    <dbReference type="NCBI Taxonomy" id="1658519"/>
    <lineage>
        <taxon>Bacteria</taxon>
        <taxon>Bacillati</taxon>
        <taxon>Bacillota</taxon>
        <taxon>Bacilli</taxon>
        <taxon>Bacillales</taxon>
        <taxon>Paenibacillaceae</taxon>
        <taxon>Paenibacillus</taxon>
    </lineage>
</organism>
<reference evidence="7 8" key="1">
    <citation type="submission" date="2021-04" db="EMBL/GenBank/DDBJ databases">
        <title>Draft genome sequence of Paenibacillus cisolokensis, LC2-13A.</title>
        <authorList>
            <person name="Uke A."/>
            <person name="Chhe C."/>
            <person name="Baramee S."/>
            <person name="Kosugi A."/>
        </authorList>
    </citation>
    <scope>NUCLEOTIDE SEQUENCE [LARGE SCALE GENOMIC DNA]</scope>
    <source>
        <strain evidence="7 8">LC2-13A</strain>
    </source>
</reference>
<evidence type="ECO:0000256" key="5">
    <source>
        <dbReference type="ARBA" id="ARBA00023172"/>
    </source>
</evidence>
<keyword evidence="8" id="KW-1185">Reference proteome</keyword>
<dbReference type="Proteomes" id="UP000680304">
    <property type="component" value="Unassembled WGS sequence"/>
</dbReference>
<proteinExistence type="inferred from homology"/>
<dbReference type="Pfam" id="PF00872">
    <property type="entry name" value="Transposase_mut"/>
    <property type="match status" value="1"/>
</dbReference>
<dbReference type="InterPro" id="IPR001207">
    <property type="entry name" value="Transposase_mutator"/>
</dbReference>
<evidence type="ECO:0000256" key="1">
    <source>
        <dbReference type="ARBA" id="ARBA00002190"/>
    </source>
</evidence>
<keyword evidence="6" id="KW-0814">Transposable element</keyword>
<dbReference type="PANTHER" id="PTHR33217">
    <property type="entry name" value="TRANSPOSASE FOR INSERTION SEQUENCE ELEMENT IS1081"/>
    <property type="match status" value="1"/>
</dbReference>
<keyword evidence="4 6" id="KW-0238">DNA-binding</keyword>
<keyword evidence="3 6" id="KW-0815">Transposition</keyword>
<comment type="function">
    <text evidence="1 6">Required for the transposition of the insertion element.</text>
</comment>
<accession>A0ABQ4NFB6</accession>
<evidence type="ECO:0000256" key="2">
    <source>
        <dbReference type="ARBA" id="ARBA00010961"/>
    </source>
</evidence>
<name>A0ABQ4NFB6_9BACL</name>
<comment type="caution">
    <text evidence="7">The sequence shown here is derived from an EMBL/GenBank/DDBJ whole genome shotgun (WGS) entry which is preliminary data.</text>
</comment>
<evidence type="ECO:0000313" key="7">
    <source>
        <dbReference type="EMBL" id="GIQ66894.1"/>
    </source>
</evidence>
<dbReference type="NCBIfam" id="NF033543">
    <property type="entry name" value="transpos_IS256"/>
    <property type="match status" value="1"/>
</dbReference>
<dbReference type="RefSeq" id="WP_054820369.1">
    <property type="nucleotide sequence ID" value="NZ_BOVJ01000224.1"/>
</dbReference>
<evidence type="ECO:0000256" key="4">
    <source>
        <dbReference type="ARBA" id="ARBA00023125"/>
    </source>
</evidence>
<gene>
    <name evidence="7" type="ORF">PACILC2_54620</name>
</gene>
<dbReference type="PANTHER" id="PTHR33217:SF8">
    <property type="entry name" value="MUTATOR FAMILY TRANSPOSASE"/>
    <property type="match status" value="1"/>
</dbReference>
<dbReference type="PROSITE" id="PS01007">
    <property type="entry name" value="TRANSPOSASE_MUTATOR"/>
    <property type="match status" value="1"/>
</dbReference>
<evidence type="ECO:0000256" key="3">
    <source>
        <dbReference type="ARBA" id="ARBA00022578"/>
    </source>
</evidence>
<dbReference type="EMBL" id="BOVJ01000224">
    <property type="protein sequence ID" value="GIQ66894.1"/>
    <property type="molecule type" value="Genomic_DNA"/>
</dbReference>
<keyword evidence="5 6" id="KW-0233">DNA recombination</keyword>
<protein>
    <recommendedName>
        <fullName evidence="6">Mutator family transposase</fullName>
    </recommendedName>
</protein>
<evidence type="ECO:0000313" key="8">
    <source>
        <dbReference type="Proteomes" id="UP000680304"/>
    </source>
</evidence>
<evidence type="ECO:0000256" key="6">
    <source>
        <dbReference type="RuleBase" id="RU365089"/>
    </source>
</evidence>
<comment type="similarity">
    <text evidence="2 6">Belongs to the transposase mutator family.</text>
</comment>